<accession>A0A428N9A7</accession>
<proteinExistence type="predicted"/>
<sequence length="96" mass="10793">MGSSLPYQQSMDKTFEETKYKLLKKGIKYNIRGGRGVQFYSVLALTIFICGFLIARLVNVFTNHATSVKRDLVVTFFQGLGLAGVIMAYDKLSNLF</sequence>
<dbReference type="AlphaFoldDB" id="A0A428N9A7"/>
<dbReference type="Proteomes" id="UP000275076">
    <property type="component" value="Unassembled WGS sequence"/>
</dbReference>
<dbReference type="EMBL" id="RBVX01000002">
    <property type="protein sequence ID" value="RSL34920.1"/>
    <property type="molecule type" value="Genomic_DNA"/>
</dbReference>
<keyword evidence="3" id="KW-1185">Reference proteome</keyword>
<protein>
    <submittedName>
        <fullName evidence="2">Uncharacterized protein</fullName>
    </submittedName>
</protein>
<name>A0A428N9A7_9BACI</name>
<evidence type="ECO:0000256" key="1">
    <source>
        <dbReference type="SAM" id="Phobius"/>
    </source>
</evidence>
<evidence type="ECO:0000313" key="2">
    <source>
        <dbReference type="EMBL" id="RSL34920.1"/>
    </source>
</evidence>
<keyword evidence="1" id="KW-0472">Membrane</keyword>
<feature type="transmembrane region" description="Helical" evidence="1">
    <location>
        <begin position="39"/>
        <end position="60"/>
    </location>
</feature>
<organism evidence="2 3">
    <name type="scientific">Salibacterium salarium</name>
    <dbReference type="NCBI Taxonomy" id="284579"/>
    <lineage>
        <taxon>Bacteria</taxon>
        <taxon>Bacillati</taxon>
        <taxon>Bacillota</taxon>
        <taxon>Bacilli</taxon>
        <taxon>Bacillales</taxon>
        <taxon>Bacillaceae</taxon>
    </lineage>
</organism>
<keyword evidence="1" id="KW-0812">Transmembrane</keyword>
<evidence type="ECO:0000313" key="3">
    <source>
        <dbReference type="Proteomes" id="UP000275076"/>
    </source>
</evidence>
<reference evidence="2 3" key="1">
    <citation type="submission" date="2018-10" db="EMBL/GenBank/DDBJ databases">
        <title>Draft genome sequence of Bacillus salarius IM0101, isolated from a hypersaline soil in Inner Mongolia, China.</title>
        <authorList>
            <person name="Yamprayoonswat W."/>
            <person name="Boonvisut S."/>
            <person name="Jumpathong W."/>
            <person name="Sittihan S."/>
            <person name="Ruangsuj P."/>
            <person name="Wanthongcharoen S."/>
            <person name="Thongpramul N."/>
            <person name="Pimmason S."/>
            <person name="Yu B."/>
            <person name="Yasawong M."/>
        </authorList>
    </citation>
    <scope>NUCLEOTIDE SEQUENCE [LARGE SCALE GENOMIC DNA]</scope>
    <source>
        <strain evidence="2 3">IM0101</strain>
    </source>
</reference>
<feature type="transmembrane region" description="Helical" evidence="1">
    <location>
        <begin position="72"/>
        <end position="89"/>
    </location>
</feature>
<comment type="caution">
    <text evidence="2">The sequence shown here is derived from an EMBL/GenBank/DDBJ whole genome shotgun (WGS) entry which is preliminary data.</text>
</comment>
<keyword evidence="1" id="KW-1133">Transmembrane helix</keyword>
<gene>
    <name evidence="2" type="ORF">D7Z54_03560</name>
</gene>